<dbReference type="InterPro" id="IPR035906">
    <property type="entry name" value="MetI-like_sf"/>
</dbReference>
<feature type="transmembrane region" description="Helical" evidence="8">
    <location>
        <begin position="200"/>
        <end position="222"/>
    </location>
</feature>
<dbReference type="SUPFAM" id="SSF161098">
    <property type="entry name" value="MetI-like"/>
    <property type="match status" value="1"/>
</dbReference>
<organism evidence="10 11">
    <name type="scientific">Bisgaardia hudsonensis</name>
    <dbReference type="NCBI Taxonomy" id="109472"/>
    <lineage>
        <taxon>Bacteria</taxon>
        <taxon>Pseudomonadati</taxon>
        <taxon>Pseudomonadota</taxon>
        <taxon>Gammaproteobacteria</taxon>
        <taxon>Pasteurellales</taxon>
        <taxon>Pasteurellaceae</taxon>
        <taxon>Bisgaardia</taxon>
    </lineage>
</organism>
<keyword evidence="11" id="KW-1185">Reference proteome</keyword>
<keyword evidence="3 8" id="KW-0813">Transport</keyword>
<dbReference type="AlphaFoldDB" id="A0A4R2N160"/>
<feature type="transmembrane region" description="Helical" evidence="8">
    <location>
        <begin position="110"/>
        <end position="132"/>
    </location>
</feature>
<evidence type="ECO:0000256" key="1">
    <source>
        <dbReference type="ARBA" id="ARBA00004651"/>
    </source>
</evidence>
<keyword evidence="4" id="KW-1003">Cell membrane</keyword>
<dbReference type="PANTHER" id="PTHR42929">
    <property type="entry name" value="INNER MEMBRANE ABC TRANSPORTER PERMEASE PROTEIN YDCU-RELATED-RELATED"/>
    <property type="match status" value="1"/>
</dbReference>
<dbReference type="GO" id="GO:0005886">
    <property type="term" value="C:plasma membrane"/>
    <property type="evidence" value="ECO:0007669"/>
    <property type="project" value="UniProtKB-SubCell"/>
</dbReference>
<evidence type="ECO:0000259" key="9">
    <source>
        <dbReference type="PROSITE" id="PS50928"/>
    </source>
</evidence>
<evidence type="ECO:0000256" key="7">
    <source>
        <dbReference type="ARBA" id="ARBA00023136"/>
    </source>
</evidence>
<sequence>MNKFRNDIKAWLLLMSGLGTILLLMGSTFYIVVLQSFGLHNVFGEEAIFTLTHWQSVLTNDVFQRALMYSIKVSLLGAIFSIIVAYPIAMWLRKPMAGKVAIITTLRAPMLVPGLVAAFLFVNMISYHGILNETLVFLGIWDSPRTLQNDEFGWGIVILQMWKNIPFALILIGGAVNSLKSDLLDAAANLGSGPWQRFKYVVFPLSLGAVQVSFILIFIGALGDFAFYSIAGPRDTYSLARLMQMTAYQFEEWNQSAVMAMMIMLTSAFFTILISIIIRPLSHKKGEIK</sequence>
<evidence type="ECO:0000256" key="6">
    <source>
        <dbReference type="ARBA" id="ARBA00022989"/>
    </source>
</evidence>
<dbReference type="PANTHER" id="PTHR42929:SF1">
    <property type="entry name" value="INNER MEMBRANE ABC TRANSPORTER PERMEASE PROTEIN YDCU-RELATED"/>
    <property type="match status" value="1"/>
</dbReference>
<dbReference type="Proteomes" id="UP000294841">
    <property type="component" value="Unassembled WGS sequence"/>
</dbReference>
<evidence type="ECO:0000256" key="2">
    <source>
        <dbReference type="ARBA" id="ARBA00007069"/>
    </source>
</evidence>
<evidence type="ECO:0000313" key="11">
    <source>
        <dbReference type="Proteomes" id="UP000294841"/>
    </source>
</evidence>
<feature type="transmembrane region" description="Helical" evidence="8">
    <location>
        <begin position="152"/>
        <end position="179"/>
    </location>
</feature>
<dbReference type="CDD" id="cd06261">
    <property type="entry name" value="TM_PBP2"/>
    <property type="match status" value="1"/>
</dbReference>
<evidence type="ECO:0000256" key="5">
    <source>
        <dbReference type="ARBA" id="ARBA00022692"/>
    </source>
</evidence>
<dbReference type="InterPro" id="IPR000515">
    <property type="entry name" value="MetI-like"/>
</dbReference>
<dbReference type="PROSITE" id="PS50928">
    <property type="entry name" value="ABC_TM1"/>
    <property type="match status" value="1"/>
</dbReference>
<feature type="transmembrane region" description="Helical" evidence="8">
    <location>
        <begin position="12"/>
        <end position="33"/>
    </location>
</feature>
<comment type="subcellular location">
    <subcellularLocation>
        <location evidence="1 8">Cell membrane</location>
        <topology evidence="1 8">Multi-pass membrane protein</topology>
    </subcellularLocation>
</comment>
<dbReference type="Pfam" id="PF00528">
    <property type="entry name" value="BPD_transp_1"/>
    <property type="match status" value="1"/>
</dbReference>
<protein>
    <submittedName>
        <fullName evidence="10">Putative spermidine/putrescine transport system permease protein</fullName>
    </submittedName>
</protein>
<comment type="caution">
    <text evidence="10">The sequence shown here is derived from an EMBL/GenBank/DDBJ whole genome shotgun (WGS) entry which is preliminary data.</text>
</comment>
<keyword evidence="6 8" id="KW-1133">Transmembrane helix</keyword>
<keyword evidence="7 8" id="KW-0472">Membrane</keyword>
<proteinExistence type="inferred from homology"/>
<gene>
    <name evidence="10" type="ORF">EV697_102143</name>
</gene>
<evidence type="ECO:0000256" key="3">
    <source>
        <dbReference type="ARBA" id="ARBA00022448"/>
    </source>
</evidence>
<reference evidence="10 11" key="1">
    <citation type="submission" date="2019-03" db="EMBL/GenBank/DDBJ databases">
        <title>Genomic Encyclopedia of Type Strains, Phase IV (KMG-IV): sequencing the most valuable type-strain genomes for metagenomic binning, comparative biology and taxonomic classification.</title>
        <authorList>
            <person name="Goeker M."/>
        </authorList>
    </citation>
    <scope>NUCLEOTIDE SEQUENCE [LARGE SCALE GENOMIC DNA]</scope>
    <source>
        <strain evidence="10 11">DSM 28231</strain>
    </source>
</reference>
<dbReference type="GO" id="GO:0055085">
    <property type="term" value="P:transmembrane transport"/>
    <property type="evidence" value="ECO:0007669"/>
    <property type="project" value="InterPro"/>
</dbReference>
<dbReference type="EMBL" id="SLXI01000002">
    <property type="protein sequence ID" value="TCP13269.1"/>
    <property type="molecule type" value="Genomic_DNA"/>
</dbReference>
<dbReference type="OrthoDB" id="9808619at2"/>
<evidence type="ECO:0000313" key="10">
    <source>
        <dbReference type="EMBL" id="TCP13269.1"/>
    </source>
</evidence>
<evidence type="ECO:0000256" key="4">
    <source>
        <dbReference type="ARBA" id="ARBA00022475"/>
    </source>
</evidence>
<comment type="similarity">
    <text evidence="2">Belongs to the binding-protein-dependent transport system permease family. CysTW subfamily.</text>
</comment>
<evidence type="ECO:0000256" key="8">
    <source>
        <dbReference type="RuleBase" id="RU363032"/>
    </source>
</evidence>
<feature type="transmembrane region" description="Helical" evidence="8">
    <location>
        <begin position="66"/>
        <end position="89"/>
    </location>
</feature>
<dbReference type="Gene3D" id="1.10.3720.10">
    <property type="entry name" value="MetI-like"/>
    <property type="match status" value="1"/>
</dbReference>
<name>A0A4R2N160_9PAST</name>
<feature type="transmembrane region" description="Helical" evidence="8">
    <location>
        <begin position="257"/>
        <end position="278"/>
    </location>
</feature>
<accession>A0A4R2N160</accession>
<feature type="domain" description="ABC transmembrane type-1" evidence="9">
    <location>
        <begin position="67"/>
        <end position="274"/>
    </location>
</feature>
<keyword evidence="5 8" id="KW-0812">Transmembrane</keyword>
<dbReference type="RefSeq" id="WP_132022662.1">
    <property type="nucleotide sequence ID" value="NZ_CP016605.1"/>
</dbReference>